<feature type="compositionally biased region" description="Basic and acidic residues" evidence="1">
    <location>
        <begin position="547"/>
        <end position="557"/>
    </location>
</feature>
<reference evidence="3 4" key="1">
    <citation type="submission" date="2020-07" db="EMBL/GenBank/DDBJ databases">
        <title>Sequencing the genomes of 1000 actinobacteria strains.</title>
        <authorList>
            <person name="Klenk H.-P."/>
        </authorList>
    </citation>
    <scope>NUCLEOTIDE SEQUENCE [LARGE SCALE GENOMIC DNA]</scope>
    <source>
        <strain evidence="3 4">DSM 24552</strain>
    </source>
</reference>
<dbReference type="Pfam" id="PF13541">
    <property type="entry name" value="ChlI"/>
    <property type="match status" value="1"/>
</dbReference>
<gene>
    <name evidence="3" type="ORF">BJ989_002685</name>
</gene>
<dbReference type="InterPro" id="IPR025158">
    <property type="entry name" value="Mg_chelat-rel_C"/>
</dbReference>
<dbReference type="InterPro" id="IPR045006">
    <property type="entry name" value="CHLI-like"/>
</dbReference>
<dbReference type="SMART" id="SM00382">
    <property type="entry name" value="AAA"/>
    <property type="match status" value="1"/>
</dbReference>
<dbReference type="InterPro" id="IPR027417">
    <property type="entry name" value="P-loop_NTPase"/>
</dbReference>
<dbReference type="Pfam" id="PF01078">
    <property type="entry name" value="Mg_chelatase"/>
    <property type="match status" value="1"/>
</dbReference>
<proteinExistence type="predicted"/>
<dbReference type="InterPro" id="IPR000523">
    <property type="entry name" value="Mg_chelatse_chII-like_cat_dom"/>
</dbReference>
<evidence type="ECO:0000313" key="4">
    <source>
        <dbReference type="Proteomes" id="UP000544110"/>
    </source>
</evidence>
<dbReference type="Proteomes" id="UP000544110">
    <property type="component" value="Unassembled WGS sequence"/>
</dbReference>
<dbReference type="Pfam" id="PF13335">
    <property type="entry name" value="Mg_chelatase_C"/>
    <property type="match status" value="1"/>
</dbReference>
<evidence type="ECO:0000256" key="1">
    <source>
        <dbReference type="SAM" id="MobiDB-lite"/>
    </source>
</evidence>
<dbReference type="PANTHER" id="PTHR32039">
    <property type="entry name" value="MAGNESIUM-CHELATASE SUBUNIT CHLI"/>
    <property type="match status" value="1"/>
</dbReference>
<dbReference type="RefSeq" id="WP_179518644.1">
    <property type="nucleotide sequence ID" value="NZ_JACCAC010000001.1"/>
</dbReference>
<accession>A0A7Y9UNE7</accession>
<dbReference type="GO" id="GO:0005524">
    <property type="term" value="F:ATP binding"/>
    <property type="evidence" value="ECO:0007669"/>
    <property type="project" value="InterPro"/>
</dbReference>
<protein>
    <submittedName>
        <fullName evidence="3">Magnesium chelatase family protein</fullName>
    </submittedName>
</protein>
<comment type="caution">
    <text evidence="3">The sequence shown here is derived from an EMBL/GenBank/DDBJ whole genome shotgun (WGS) entry which is preliminary data.</text>
</comment>
<feature type="domain" description="AAA+ ATPase" evidence="2">
    <location>
        <begin position="222"/>
        <end position="408"/>
    </location>
</feature>
<dbReference type="Gene3D" id="3.30.230.10">
    <property type="match status" value="1"/>
</dbReference>
<dbReference type="EMBL" id="JACCAC010000001">
    <property type="protein sequence ID" value="NYG56381.1"/>
    <property type="molecule type" value="Genomic_DNA"/>
</dbReference>
<dbReference type="PANTHER" id="PTHR32039:SF7">
    <property type="entry name" value="COMPETENCE PROTEIN COMM"/>
    <property type="match status" value="1"/>
</dbReference>
<sequence length="576" mass="59822">MPWACARTVALAGSVGHVVDVQADVSQGMVGTTLVGCGDAALQEGRDRVRTAVGNTAGVGWPATRRVTVLLSPAGLPKRGTHFDLAVAVSVLCAAGDVPRSALAGTVFVGELGLDAGLRPATGVLPMVMVARDHGLRRVVVPEPQAVEAAMVPGTEVLGVRSLAQVLALLRGEEVPDAPPVVEPSGLSLLAWRGQDRGDEVDLADLVGMREARYAVEVAAAGGHHLLLSGPQGAGKTSLAERLPGLLPDLDDEEALELTAVRSLAGTLVPGEGLVRRPPYESLHHSATRASVLGGGTGTVAPGAVSRTHAGVLVLDEFPLLAADVVEGLRDPLESGEVTLARGDQTATYPARGMVVLAANPCPCGRWHPTAAGNGCRCAETRRRDYRRKLEGPVVDRVDVVCHLAASAGGEDALEPPESTAAVRARVTAARARQARRWAGRRWRLNAHVPGAVLSAEHPLPADARRLVGAALQDGSLTRRGAVRVHRLAWTVADLRGVHRPEAVDVEVALALRRGTALPAWVVQPGAAPADVGPDLDDLPETVGDLVDGRADDRAGGEDPSSPAVHAALAHLEARR</sequence>
<dbReference type="AlphaFoldDB" id="A0A7Y9UNE7"/>
<evidence type="ECO:0000313" key="3">
    <source>
        <dbReference type="EMBL" id="NYG56381.1"/>
    </source>
</evidence>
<dbReference type="SUPFAM" id="SSF52540">
    <property type="entry name" value="P-loop containing nucleoside triphosphate hydrolases"/>
    <property type="match status" value="1"/>
</dbReference>
<dbReference type="InterPro" id="IPR014721">
    <property type="entry name" value="Ribsml_uS5_D2-typ_fold_subgr"/>
</dbReference>
<organism evidence="3 4">
    <name type="scientific">Nocardioides perillae</name>
    <dbReference type="NCBI Taxonomy" id="1119534"/>
    <lineage>
        <taxon>Bacteria</taxon>
        <taxon>Bacillati</taxon>
        <taxon>Actinomycetota</taxon>
        <taxon>Actinomycetes</taxon>
        <taxon>Propionibacteriales</taxon>
        <taxon>Nocardioidaceae</taxon>
        <taxon>Nocardioides</taxon>
    </lineage>
</organism>
<dbReference type="InterPro" id="IPR020568">
    <property type="entry name" value="Ribosomal_Su5_D2-typ_SF"/>
</dbReference>
<dbReference type="InterPro" id="IPR003593">
    <property type="entry name" value="AAA+_ATPase"/>
</dbReference>
<dbReference type="Gene3D" id="3.40.50.300">
    <property type="entry name" value="P-loop containing nucleotide triphosphate hydrolases"/>
    <property type="match status" value="1"/>
</dbReference>
<dbReference type="SUPFAM" id="SSF54211">
    <property type="entry name" value="Ribosomal protein S5 domain 2-like"/>
    <property type="match status" value="1"/>
</dbReference>
<name>A0A7Y9UNE7_9ACTN</name>
<evidence type="ECO:0000259" key="2">
    <source>
        <dbReference type="SMART" id="SM00382"/>
    </source>
</evidence>
<keyword evidence="4" id="KW-1185">Reference proteome</keyword>
<feature type="region of interest" description="Disordered" evidence="1">
    <location>
        <begin position="529"/>
        <end position="565"/>
    </location>
</feature>